<dbReference type="Proteomes" id="UP000515125">
    <property type="component" value="Unplaced"/>
</dbReference>
<proteinExistence type="predicted"/>
<name>A0A6P6S2E1_9EIME</name>
<reference evidence="3" key="1">
    <citation type="submission" date="2025-08" db="UniProtKB">
        <authorList>
            <consortium name="RefSeq"/>
        </authorList>
    </citation>
    <scope>IDENTIFICATION</scope>
</reference>
<feature type="region of interest" description="Disordered" evidence="1">
    <location>
        <begin position="34"/>
        <end position="56"/>
    </location>
</feature>
<evidence type="ECO:0000313" key="3">
    <source>
        <dbReference type="RefSeq" id="XP_026194321.1"/>
    </source>
</evidence>
<feature type="compositionally biased region" description="Polar residues" evidence="1">
    <location>
        <begin position="462"/>
        <end position="475"/>
    </location>
</feature>
<gene>
    <name evidence="3" type="primary">LOC34623309</name>
</gene>
<feature type="compositionally biased region" description="Low complexity" evidence="1">
    <location>
        <begin position="322"/>
        <end position="342"/>
    </location>
</feature>
<dbReference type="GeneID" id="34623309"/>
<feature type="region of interest" description="Disordered" evidence="1">
    <location>
        <begin position="96"/>
        <end position="127"/>
    </location>
</feature>
<feature type="compositionally biased region" description="Polar residues" evidence="1">
    <location>
        <begin position="395"/>
        <end position="405"/>
    </location>
</feature>
<protein>
    <submittedName>
        <fullName evidence="3">Uncharacterized protein LOC34623309</fullName>
    </submittedName>
</protein>
<feature type="region of interest" description="Disordered" evidence="1">
    <location>
        <begin position="391"/>
        <end position="478"/>
    </location>
</feature>
<sequence length="787" mass="83086">MGCKPSTLGPRGRPSEAVAAGLIAAAPAPTAYTDAAGTESAALDSPRSGFSQGNAGSSLRLRLASLKPDMMMKSLSSPRQTLASGYDKLKKGASSLRQAITPHTTPGASPREEVTPDGPGGPHSIASNAIKEADNPACLDVAETKSQAVTGTMHTVVEPAGEKRHEGEDVEEADILNADVLPSPQQLKALWILMKLNAASSSQQSMRWLHDLEVLLVGLDPIERQQPTRSILVEAKALEVCLRPLTSCPEETQLCVSSLAIIVHLCMAKEASERLQQLGGIDITAKILKKYFAKAKKVLKEISLMHVQPEGAHSVAATPMGSEQQQHPQQSQQQVHPEVEQQADALKPETPEPSPTAVPVDESAAQAAQEQPNVQVAAAVEGSVESCEAAVPAVPQNTPSVSTPMPASAVGAAESASPNTPGSKEEAPEVAHVEAAEPAEASGQAEAAAAALKPAAAAPEQSVASQPEASTKAQGGSNGQMAALKRACSKLQQQLPLLLQQKLGTATDVAVSQEQYDSAVRELRLLIEFMTLVWRLVFATSLDGDEFAQRWASLGVPELALEALSSQEAPFQENGFVCWGLGALRFIPLAVPSVTEAYVQSKSLLAVAFDRMELYPRDPLVLENGLAVLANYQRKQPNNSRLFSRQRPEAWSKCVSWLLEDASLSRIDVLFQGLFALGLACSYCPVAARRVWHAGGLALTDRVLTAHGDLPRESSSSSTTDSKLATLQQFAEGLKMLLLRAQEAEAAEEAAAKREDASAAGTAAVDSLRAIGSLQPCFCACTQGGTL</sequence>
<feature type="compositionally biased region" description="Polar residues" evidence="1">
    <location>
        <begin position="96"/>
        <end position="107"/>
    </location>
</feature>
<dbReference type="RefSeq" id="XP_026194321.1">
    <property type="nucleotide sequence ID" value="XM_026338536.1"/>
</dbReference>
<dbReference type="AlphaFoldDB" id="A0A6P6S2E1"/>
<feature type="compositionally biased region" description="Basic and acidic residues" evidence="1">
    <location>
        <begin position="423"/>
        <end position="435"/>
    </location>
</feature>
<dbReference type="OrthoDB" id="346862at2759"/>
<organism evidence="2 3">
    <name type="scientific">Cyclospora cayetanensis</name>
    <dbReference type="NCBI Taxonomy" id="88456"/>
    <lineage>
        <taxon>Eukaryota</taxon>
        <taxon>Sar</taxon>
        <taxon>Alveolata</taxon>
        <taxon>Apicomplexa</taxon>
        <taxon>Conoidasida</taxon>
        <taxon>Coccidia</taxon>
        <taxon>Eucoccidiorida</taxon>
        <taxon>Eimeriorina</taxon>
        <taxon>Eimeriidae</taxon>
        <taxon>Cyclospora</taxon>
    </lineage>
</organism>
<accession>A0A6P6S2E1</accession>
<feature type="region of interest" description="Disordered" evidence="1">
    <location>
        <begin position="318"/>
        <end position="377"/>
    </location>
</feature>
<keyword evidence="2" id="KW-1185">Reference proteome</keyword>
<feature type="compositionally biased region" description="Low complexity" evidence="1">
    <location>
        <begin position="436"/>
        <end position="460"/>
    </location>
</feature>
<evidence type="ECO:0000256" key="1">
    <source>
        <dbReference type="SAM" id="MobiDB-lite"/>
    </source>
</evidence>
<evidence type="ECO:0000313" key="2">
    <source>
        <dbReference type="Proteomes" id="UP000515125"/>
    </source>
</evidence>